<accession>A0ABN8LPA7</accession>
<dbReference type="Gene3D" id="3.40.50.300">
    <property type="entry name" value="P-loop containing nucleotide triphosphate hydrolases"/>
    <property type="match status" value="2"/>
</dbReference>
<dbReference type="EMBL" id="CALNXI010000061">
    <property type="protein sequence ID" value="CAH3017379.1"/>
    <property type="molecule type" value="Genomic_DNA"/>
</dbReference>
<dbReference type="PANTHER" id="PTHR14074">
    <property type="entry name" value="HELICASE WITH DEATH DOMAIN-RELATED"/>
    <property type="match status" value="1"/>
</dbReference>
<dbReference type="Pfam" id="PF04851">
    <property type="entry name" value="ResIII"/>
    <property type="match status" value="1"/>
</dbReference>
<dbReference type="Gene3D" id="1.20.1320.30">
    <property type="match status" value="1"/>
</dbReference>
<gene>
    <name evidence="2" type="ORF">PEVE_00037322</name>
</gene>
<dbReference type="InterPro" id="IPR006935">
    <property type="entry name" value="Helicase/UvrB_N"/>
</dbReference>
<evidence type="ECO:0000259" key="1">
    <source>
        <dbReference type="PROSITE" id="PS51192"/>
    </source>
</evidence>
<feature type="non-terminal residue" evidence="2">
    <location>
        <position position="1"/>
    </location>
</feature>
<keyword evidence="3" id="KW-1185">Reference proteome</keyword>
<dbReference type="PANTHER" id="PTHR14074:SF16">
    <property type="entry name" value="ANTIVIRAL INNATE IMMUNE RESPONSE RECEPTOR RIG-I"/>
    <property type="match status" value="1"/>
</dbReference>
<dbReference type="InterPro" id="IPR041204">
    <property type="entry name" value="RIG-I-like_C"/>
</dbReference>
<feature type="domain" description="Helicase ATP-binding" evidence="1">
    <location>
        <begin position="11"/>
        <end position="208"/>
    </location>
</feature>
<protein>
    <recommendedName>
        <fullName evidence="1">Helicase ATP-binding domain-containing protein</fullName>
    </recommendedName>
</protein>
<dbReference type="InterPro" id="IPR014001">
    <property type="entry name" value="Helicase_ATP-bd"/>
</dbReference>
<organism evidence="2 3">
    <name type="scientific">Porites evermanni</name>
    <dbReference type="NCBI Taxonomy" id="104178"/>
    <lineage>
        <taxon>Eukaryota</taxon>
        <taxon>Metazoa</taxon>
        <taxon>Cnidaria</taxon>
        <taxon>Anthozoa</taxon>
        <taxon>Hexacorallia</taxon>
        <taxon>Scleractinia</taxon>
        <taxon>Fungiina</taxon>
        <taxon>Poritidae</taxon>
        <taxon>Porites</taxon>
    </lineage>
</organism>
<evidence type="ECO:0000313" key="3">
    <source>
        <dbReference type="Proteomes" id="UP001159427"/>
    </source>
</evidence>
<dbReference type="InterPro" id="IPR027417">
    <property type="entry name" value="P-loop_NTPase"/>
</dbReference>
<dbReference type="Proteomes" id="UP001159427">
    <property type="component" value="Unassembled WGS sequence"/>
</dbReference>
<dbReference type="InterPro" id="IPR051363">
    <property type="entry name" value="RLR_Helicase"/>
</dbReference>
<dbReference type="Pfam" id="PF18119">
    <property type="entry name" value="RIG-I_C"/>
    <property type="match status" value="1"/>
</dbReference>
<proteinExistence type="predicted"/>
<dbReference type="SUPFAM" id="SSF52540">
    <property type="entry name" value="P-loop containing nucleoside triphosphate hydrolases"/>
    <property type="match status" value="1"/>
</dbReference>
<feature type="non-terminal residue" evidence="2">
    <location>
        <position position="435"/>
    </location>
</feature>
<comment type="caution">
    <text evidence="2">The sequence shown here is derived from an EMBL/GenBank/DDBJ whole genome shotgun (WGS) entry which is preliminary data.</text>
</comment>
<dbReference type="PROSITE" id="PS51192">
    <property type="entry name" value="HELICASE_ATP_BIND_1"/>
    <property type="match status" value="1"/>
</dbReference>
<dbReference type="SMART" id="SM00487">
    <property type="entry name" value="DEXDc"/>
    <property type="match status" value="1"/>
</dbReference>
<reference evidence="2 3" key="1">
    <citation type="submission" date="2022-05" db="EMBL/GenBank/DDBJ databases">
        <authorList>
            <consortium name="Genoscope - CEA"/>
            <person name="William W."/>
        </authorList>
    </citation>
    <scope>NUCLEOTIDE SEQUENCE [LARGE SCALE GENOMIC DNA]</scope>
</reference>
<sequence length="435" mass="50234">LELREYQKELAEPAIQGKNTIICAPTKSGKTFVAIEIAKKHLERLNSDYEQLGTLKTSRNTNIKKGRVVFIGRTVNHVLQQKERFEYFLSYKYPVGEISGASSTDFPLKYLLQSYNVVVTTAQVLVNALNSKYKEERVELKDISLLLFDECHHAHKEHPYNKIMERYLALKSQPGYQHCLPQIVGLTASFGTGKAPSRDRVEEHIILVSANLDAETISTVRKNQTELKKYANIPERATHHVEKKKQDPFEKIIYKVMTAIEARIKKLKGKSFKAVPSDKGGQQYRQWVEEFYKDAVAVGDRYLVTYAEHLREYHISLTLNSNTRIKNGQRYLQTYFASLDREKFTSIDENLEKLFQKAMEALDKFIERNGEPENPKLAKLKELLLDNYKELQLSDNGKQIKARKNRNGRILFTSTREATEALLDWIKETKELNAV</sequence>
<name>A0ABN8LPA7_9CNID</name>
<evidence type="ECO:0000313" key="2">
    <source>
        <dbReference type="EMBL" id="CAH3017379.1"/>
    </source>
</evidence>